<feature type="compositionally biased region" description="Gly residues" evidence="1">
    <location>
        <begin position="100"/>
        <end position="110"/>
    </location>
</feature>
<accession>A0ABN3RUB0</accession>
<comment type="caution">
    <text evidence="2">The sequence shown here is derived from an EMBL/GenBank/DDBJ whole genome shotgun (WGS) entry which is preliminary data.</text>
</comment>
<evidence type="ECO:0000256" key="1">
    <source>
        <dbReference type="SAM" id="MobiDB-lite"/>
    </source>
</evidence>
<gene>
    <name evidence="2" type="ORF">GCM10009864_29660</name>
</gene>
<sequence>MNTPISNPGKPAWPCCTGTVPTANAIGSATGAAMRSYGRTHVPAATLTRRKKTPYADCAPPSSQRSTKPKASRANVASSPQPRPVSLAAGIRRASKATGAGAGGRRGPAR</sequence>
<organism evidence="2 3">
    <name type="scientific">Streptomyces lunalinharesii</name>
    <dbReference type="NCBI Taxonomy" id="333384"/>
    <lineage>
        <taxon>Bacteria</taxon>
        <taxon>Bacillati</taxon>
        <taxon>Actinomycetota</taxon>
        <taxon>Actinomycetes</taxon>
        <taxon>Kitasatosporales</taxon>
        <taxon>Streptomycetaceae</taxon>
        <taxon>Streptomyces</taxon>
    </lineage>
</organism>
<keyword evidence="3" id="KW-1185">Reference proteome</keyword>
<dbReference type="Proteomes" id="UP001500994">
    <property type="component" value="Unassembled WGS sequence"/>
</dbReference>
<evidence type="ECO:0000313" key="3">
    <source>
        <dbReference type="Proteomes" id="UP001500994"/>
    </source>
</evidence>
<protein>
    <submittedName>
        <fullName evidence="2">Uncharacterized protein</fullName>
    </submittedName>
</protein>
<evidence type="ECO:0000313" key="2">
    <source>
        <dbReference type="EMBL" id="GAA2660583.1"/>
    </source>
</evidence>
<name>A0ABN3RUB0_9ACTN</name>
<dbReference type="EMBL" id="BAAARK010000007">
    <property type="protein sequence ID" value="GAA2660583.1"/>
    <property type="molecule type" value="Genomic_DNA"/>
</dbReference>
<reference evidence="2 3" key="1">
    <citation type="journal article" date="2019" name="Int. J. Syst. Evol. Microbiol.">
        <title>The Global Catalogue of Microorganisms (GCM) 10K type strain sequencing project: providing services to taxonomists for standard genome sequencing and annotation.</title>
        <authorList>
            <consortium name="The Broad Institute Genomics Platform"/>
            <consortium name="The Broad Institute Genome Sequencing Center for Infectious Disease"/>
            <person name="Wu L."/>
            <person name="Ma J."/>
        </authorList>
    </citation>
    <scope>NUCLEOTIDE SEQUENCE [LARGE SCALE GENOMIC DNA]</scope>
    <source>
        <strain evidence="2 3">JCM 16374</strain>
    </source>
</reference>
<feature type="region of interest" description="Disordered" evidence="1">
    <location>
        <begin position="44"/>
        <end position="110"/>
    </location>
</feature>
<proteinExistence type="predicted"/>